<dbReference type="Pfam" id="PF17803">
    <property type="entry name" value="Cadherin_4"/>
    <property type="match status" value="1"/>
</dbReference>
<dbReference type="Pfam" id="PF17963">
    <property type="entry name" value="Big_9"/>
    <property type="match status" value="1"/>
</dbReference>
<dbReference type="EMBL" id="JAAHBU010000191">
    <property type="protein sequence ID" value="NER64886.1"/>
    <property type="molecule type" value="Genomic_DNA"/>
</dbReference>
<evidence type="ECO:0000259" key="2">
    <source>
        <dbReference type="Pfam" id="PF17803"/>
    </source>
</evidence>
<dbReference type="InterPro" id="IPR040853">
    <property type="entry name" value="RapA2_cadherin-like"/>
</dbReference>
<comment type="caution">
    <text evidence="3">The sequence shown here is derived from an EMBL/GenBank/DDBJ whole genome shotgun (WGS) entry which is preliminary data.</text>
</comment>
<keyword evidence="4" id="KW-1185">Reference proteome</keyword>
<feature type="region of interest" description="Disordered" evidence="1">
    <location>
        <begin position="436"/>
        <end position="464"/>
    </location>
</feature>
<proteinExistence type="predicted"/>
<dbReference type="NCBIfam" id="TIGR01965">
    <property type="entry name" value="VCBS_repeat"/>
    <property type="match status" value="3"/>
</dbReference>
<accession>A0A6B3NSI7</accession>
<name>A0A6B3NSI7_9PSED</name>
<reference evidence="3 4" key="1">
    <citation type="submission" date="2020-02" db="EMBL/GenBank/DDBJ databases">
        <title>Broccoli isolated Pseudomonas sp.</title>
        <authorList>
            <person name="Fujikawa T."/>
            <person name="Sawada H."/>
        </authorList>
    </citation>
    <scope>NUCLEOTIDE SEQUENCE [LARGE SCALE GENOMIC DNA]</scope>
    <source>
        <strain evidence="3 4">MAFF212427</strain>
    </source>
</reference>
<organism evidence="3 4">
    <name type="scientific">Pseudomonas brassicae</name>
    <dbReference type="NCBI Taxonomy" id="2708063"/>
    <lineage>
        <taxon>Bacteria</taxon>
        <taxon>Pseudomonadati</taxon>
        <taxon>Pseudomonadota</taxon>
        <taxon>Gammaproteobacteria</taxon>
        <taxon>Pseudomonadales</taxon>
        <taxon>Pseudomonadaceae</taxon>
        <taxon>Pseudomonas</taxon>
    </lineage>
</organism>
<dbReference type="Proteomes" id="UP000482634">
    <property type="component" value="Unassembled WGS sequence"/>
</dbReference>
<feature type="domain" description="RapA2 cadherin-like" evidence="2">
    <location>
        <begin position="217"/>
        <end position="303"/>
    </location>
</feature>
<dbReference type="RefSeq" id="WP_194356769.1">
    <property type="nucleotide sequence ID" value="NZ_JAAHBU010000191.1"/>
</dbReference>
<evidence type="ECO:0000313" key="4">
    <source>
        <dbReference type="Proteomes" id="UP000482634"/>
    </source>
</evidence>
<feature type="non-terminal residue" evidence="3">
    <location>
        <position position="1"/>
    </location>
</feature>
<sequence length="464" mass="47042">TGNVLDNDRLGADRPALEHTVVGVRAGADTSTSAIGSLGLGIAGTYGTLILNANGQAEYTAYPNAVAPDGAHDVFTYTIRDADGDESTTTITINVTDCKLVARPDGDVTVYEKALDLNQDPQDLAPGTVVGSNPGATSETATGTLVGAVTGGSGAITYTLESSATGTYGQIQLNADGSYKYTLTSAPQIGNGNDGANIVSSETFIYKATDALGNSTTSTIVIKIVDDVPKAHADSTSVVEGGTVTGNVLDNDTFGADRPDLAQAVVGVRAGADTSTSAIGSLGIAIAGTYGTLILNANGQAEYKAHANAVTPDGAKDVFTYTIRDADGDESTTTLTINVTDSKLVACPDDDVKVYEKALDLTQDPQDLAPGTVVGSNPNSPGETATGSLVGAVTGGSGALTYALEGSATGAYGQIQLNADGSYKYTLTSRRRSATAMTVPISSAPRPLPTRPPTHWAIPPPAPS</sequence>
<gene>
    <name evidence="3" type="ORF">G3436_14660</name>
</gene>
<dbReference type="AlphaFoldDB" id="A0A6B3NSI7"/>
<evidence type="ECO:0000256" key="1">
    <source>
        <dbReference type="SAM" id="MobiDB-lite"/>
    </source>
</evidence>
<evidence type="ECO:0000313" key="3">
    <source>
        <dbReference type="EMBL" id="NER64886.1"/>
    </source>
</evidence>
<feature type="compositionally biased region" description="Pro residues" evidence="1">
    <location>
        <begin position="446"/>
        <end position="464"/>
    </location>
</feature>
<protein>
    <recommendedName>
        <fullName evidence="2">RapA2 cadherin-like domain-containing protein</fullName>
    </recommendedName>
</protein>
<dbReference type="InterPro" id="IPR010221">
    <property type="entry name" value="VCBS_dom"/>
</dbReference>